<dbReference type="Proteomes" id="UP000009284">
    <property type="component" value="Chromosome"/>
</dbReference>
<dbReference type="CDD" id="cd02247">
    <property type="entry name" value="cupin_pirin_C"/>
    <property type="match status" value="1"/>
</dbReference>
<feature type="domain" description="Pirin C-terminal" evidence="5">
    <location>
        <begin position="185"/>
        <end position="285"/>
    </location>
</feature>
<keyword evidence="2" id="KW-0408">Iron</keyword>
<dbReference type="GO" id="GO:0046872">
    <property type="term" value="F:metal ion binding"/>
    <property type="evidence" value="ECO:0007669"/>
    <property type="project" value="UniProtKB-KW"/>
</dbReference>
<dbReference type="InterPro" id="IPR012093">
    <property type="entry name" value="Pirin"/>
</dbReference>
<proteinExistence type="inferred from homology"/>
<dbReference type="HOGENOM" id="CLU_045717_5_0_4"/>
<reference key="1">
    <citation type="submission" date="2011-09" db="EMBL/GenBank/DDBJ databases">
        <title>Genomic characterization of the Taylorella genus.</title>
        <authorList>
            <person name="Hebert L."/>
            <person name="Moumen B."/>
            <person name="Pons N."/>
            <person name="Duquesne F."/>
            <person name="Breuil M.-F."/>
            <person name="Goux D."/>
            <person name="Batto J.-M."/>
            <person name="Renault P."/>
            <person name="Laugier C."/>
            <person name="Petry S."/>
        </authorList>
    </citation>
    <scope>NUCLEOTIDE SEQUENCE</scope>
    <source>
        <strain>MCE3</strain>
    </source>
</reference>
<reference evidence="6 7" key="2">
    <citation type="journal article" date="2012" name="PLoS ONE">
        <title>Genomic characterization of the taylorella genus.</title>
        <authorList>
            <person name="Hebert L."/>
            <person name="Moumen B."/>
            <person name="Pons N."/>
            <person name="Duquesne F."/>
            <person name="Breuil M.F."/>
            <person name="Goux D."/>
            <person name="Batto J.M."/>
            <person name="Laugier C."/>
            <person name="Renault P."/>
            <person name="Petry S."/>
        </authorList>
    </citation>
    <scope>NUCLEOTIDE SEQUENCE [LARGE SCALE GENOMIC DNA]</scope>
    <source>
        <strain evidence="6 7">MCE3</strain>
    </source>
</reference>
<feature type="binding site" evidence="2">
    <location>
        <position position="104"/>
    </location>
    <ligand>
        <name>Fe cation</name>
        <dbReference type="ChEBI" id="CHEBI:24875"/>
    </ligand>
</feature>
<evidence type="ECO:0000313" key="7">
    <source>
        <dbReference type="Proteomes" id="UP000009284"/>
    </source>
</evidence>
<feature type="binding site" evidence="2">
    <location>
        <position position="102"/>
    </location>
    <ligand>
        <name>Fe cation</name>
        <dbReference type="ChEBI" id="CHEBI:24875"/>
    </ligand>
</feature>
<comment type="cofactor">
    <cofactor evidence="2">
        <name>Fe cation</name>
        <dbReference type="ChEBI" id="CHEBI:24875"/>
    </cofactor>
    <text evidence="2">Binds 1 Fe cation per subunit.</text>
</comment>
<evidence type="ECO:0000256" key="3">
    <source>
        <dbReference type="RuleBase" id="RU003457"/>
    </source>
</evidence>
<name>G4Q9G0_TAYAM</name>
<dbReference type="OrthoDB" id="321327at2"/>
<dbReference type="Pfam" id="PF05726">
    <property type="entry name" value="Pirin_C"/>
    <property type="match status" value="1"/>
</dbReference>
<keyword evidence="2" id="KW-0479">Metal-binding</keyword>
<feature type="binding site" evidence="2">
    <location>
        <position position="60"/>
    </location>
    <ligand>
        <name>Fe cation</name>
        <dbReference type="ChEBI" id="CHEBI:24875"/>
    </ligand>
</feature>
<dbReference type="SUPFAM" id="SSF51182">
    <property type="entry name" value="RmlC-like cupins"/>
    <property type="match status" value="1"/>
</dbReference>
<accession>G4Q9G0</accession>
<dbReference type="AlphaFoldDB" id="G4Q9G0"/>
<dbReference type="PIRSF" id="PIRSF006232">
    <property type="entry name" value="Pirin"/>
    <property type="match status" value="1"/>
</dbReference>
<dbReference type="InterPro" id="IPR003829">
    <property type="entry name" value="Pirin_N_dom"/>
</dbReference>
<dbReference type="eggNOG" id="COG1741">
    <property type="taxonomic scope" value="Bacteria"/>
</dbReference>
<sequence>MTCKVTNMQTGFATKDGAGVSLIRVLGHDTVKTYDPILMLDSFDSTNPNDYTAGFPMHPHRGIETISYVFSGDMQHRDNLGFEDTVSNGEVQWMTAGSGILHEEKVPAADRLLGVQLWLNMPAANKMNDPEYHPIKNSDIKEIELDGAKLRLLAGRFPIKSFEEEELNDQQVAKGFISKYSPFNYYDVSMQDGAVVDIPVPSDASVMIFTLLGSVKVGDTVVNPKTAAKIFSDGILKLEATEGENKVLVIISKALNEPVAWGGPIVMNNRDELDHAFQELRNGTFIKSKMAIEK</sequence>
<gene>
    <name evidence="6" type="ordered locus">TASI_0726</name>
</gene>
<comment type="similarity">
    <text evidence="1 3">Belongs to the pirin family.</text>
</comment>
<keyword evidence="7" id="KW-1185">Reference proteome</keyword>
<dbReference type="Pfam" id="PF02678">
    <property type="entry name" value="Pirin"/>
    <property type="match status" value="1"/>
</dbReference>
<protein>
    <submittedName>
        <fullName evidence="6">Pirin-like protein</fullName>
    </submittedName>
</protein>
<evidence type="ECO:0000259" key="4">
    <source>
        <dbReference type="Pfam" id="PF02678"/>
    </source>
</evidence>
<dbReference type="InterPro" id="IPR014710">
    <property type="entry name" value="RmlC-like_jellyroll"/>
</dbReference>
<evidence type="ECO:0000256" key="1">
    <source>
        <dbReference type="ARBA" id="ARBA00008416"/>
    </source>
</evidence>
<feature type="domain" description="Pirin N-terminal" evidence="4">
    <location>
        <begin position="23"/>
        <end position="119"/>
    </location>
</feature>
<evidence type="ECO:0000256" key="2">
    <source>
        <dbReference type="PIRSR" id="PIRSR006232-1"/>
    </source>
</evidence>
<dbReference type="Gene3D" id="2.60.120.10">
    <property type="entry name" value="Jelly Rolls"/>
    <property type="match status" value="2"/>
</dbReference>
<dbReference type="InterPro" id="IPR008778">
    <property type="entry name" value="Pirin_C_dom"/>
</dbReference>
<evidence type="ECO:0000259" key="5">
    <source>
        <dbReference type="Pfam" id="PF05726"/>
    </source>
</evidence>
<dbReference type="InterPro" id="IPR011051">
    <property type="entry name" value="RmlC_Cupin_sf"/>
</dbReference>
<feature type="binding site" evidence="2">
    <location>
        <position position="58"/>
    </location>
    <ligand>
        <name>Fe cation</name>
        <dbReference type="ChEBI" id="CHEBI:24875"/>
    </ligand>
</feature>
<dbReference type="EMBL" id="CP003059">
    <property type="protein sequence ID" value="AEP36497.1"/>
    <property type="molecule type" value="Genomic_DNA"/>
</dbReference>
<dbReference type="STRING" id="1008459.TASI_0726"/>
<dbReference type="PANTHER" id="PTHR13903:SF8">
    <property type="entry name" value="PIRIN"/>
    <property type="match status" value="1"/>
</dbReference>
<dbReference type="KEGG" id="tas:TASI_0726"/>
<dbReference type="PANTHER" id="PTHR13903">
    <property type="entry name" value="PIRIN-RELATED"/>
    <property type="match status" value="1"/>
</dbReference>
<evidence type="ECO:0000313" key="6">
    <source>
        <dbReference type="EMBL" id="AEP36497.1"/>
    </source>
</evidence>
<dbReference type="RefSeq" id="WP_014111394.1">
    <property type="nucleotide sequence ID" value="NC_016043.1"/>
</dbReference>
<dbReference type="CDD" id="cd02909">
    <property type="entry name" value="cupin_pirin_N"/>
    <property type="match status" value="1"/>
</dbReference>
<organism evidence="6 7">
    <name type="scientific">Taylorella asinigenitalis (strain MCE3)</name>
    <dbReference type="NCBI Taxonomy" id="1008459"/>
    <lineage>
        <taxon>Bacteria</taxon>
        <taxon>Pseudomonadati</taxon>
        <taxon>Pseudomonadota</taxon>
        <taxon>Betaproteobacteria</taxon>
        <taxon>Burkholderiales</taxon>
        <taxon>Alcaligenaceae</taxon>
        <taxon>Taylorella</taxon>
    </lineage>
</organism>